<sequence>MTSLTNSDLELKNMIGQFMKMNTASFSGTGSLPSNSIPNPWEDLKAITTHSGVTLVGPSISPYSSLKEVNQELETIMDQVLIGSTNNVPPLVVQPSPASTSFSNNSSSKMPEV</sequence>
<feature type="compositionally biased region" description="Low complexity" evidence="1">
    <location>
        <begin position="95"/>
        <end position="113"/>
    </location>
</feature>
<evidence type="ECO:0008006" key="3">
    <source>
        <dbReference type="Google" id="ProtNLM"/>
    </source>
</evidence>
<accession>A0A699U3L3</accession>
<dbReference type="EMBL" id="BKCJ011299995">
    <property type="protein sequence ID" value="GFD17402.1"/>
    <property type="molecule type" value="Genomic_DNA"/>
</dbReference>
<feature type="region of interest" description="Disordered" evidence="1">
    <location>
        <begin position="92"/>
        <end position="113"/>
    </location>
</feature>
<feature type="non-terminal residue" evidence="2">
    <location>
        <position position="113"/>
    </location>
</feature>
<proteinExistence type="predicted"/>
<protein>
    <recommendedName>
        <fullName evidence="3">Reverse transcriptase domain-containing protein</fullName>
    </recommendedName>
</protein>
<organism evidence="2">
    <name type="scientific">Tanacetum cinerariifolium</name>
    <name type="common">Dalmatian daisy</name>
    <name type="synonym">Chrysanthemum cinerariifolium</name>
    <dbReference type="NCBI Taxonomy" id="118510"/>
    <lineage>
        <taxon>Eukaryota</taxon>
        <taxon>Viridiplantae</taxon>
        <taxon>Streptophyta</taxon>
        <taxon>Embryophyta</taxon>
        <taxon>Tracheophyta</taxon>
        <taxon>Spermatophyta</taxon>
        <taxon>Magnoliopsida</taxon>
        <taxon>eudicotyledons</taxon>
        <taxon>Gunneridae</taxon>
        <taxon>Pentapetalae</taxon>
        <taxon>asterids</taxon>
        <taxon>campanulids</taxon>
        <taxon>Asterales</taxon>
        <taxon>Asteraceae</taxon>
        <taxon>Asteroideae</taxon>
        <taxon>Anthemideae</taxon>
        <taxon>Anthemidinae</taxon>
        <taxon>Tanacetum</taxon>
    </lineage>
</organism>
<dbReference type="AlphaFoldDB" id="A0A699U3L3"/>
<gene>
    <name evidence="2" type="ORF">Tci_889371</name>
</gene>
<name>A0A699U3L3_TANCI</name>
<evidence type="ECO:0000256" key="1">
    <source>
        <dbReference type="SAM" id="MobiDB-lite"/>
    </source>
</evidence>
<comment type="caution">
    <text evidence="2">The sequence shown here is derived from an EMBL/GenBank/DDBJ whole genome shotgun (WGS) entry which is preliminary data.</text>
</comment>
<reference evidence="2" key="1">
    <citation type="journal article" date="2019" name="Sci. Rep.">
        <title>Draft genome of Tanacetum cinerariifolium, the natural source of mosquito coil.</title>
        <authorList>
            <person name="Yamashiro T."/>
            <person name="Shiraishi A."/>
            <person name="Satake H."/>
            <person name="Nakayama K."/>
        </authorList>
    </citation>
    <scope>NUCLEOTIDE SEQUENCE</scope>
</reference>
<evidence type="ECO:0000313" key="2">
    <source>
        <dbReference type="EMBL" id="GFD17402.1"/>
    </source>
</evidence>